<dbReference type="OrthoDB" id="194358at2759"/>
<name>A2EDT5_TRIV3</name>
<evidence type="ECO:0000313" key="4">
    <source>
        <dbReference type="Proteomes" id="UP000001542"/>
    </source>
</evidence>
<feature type="repeat" description="ANK" evidence="1">
    <location>
        <begin position="410"/>
        <end position="442"/>
    </location>
</feature>
<dbReference type="PROSITE" id="PS50297">
    <property type="entry name" value="ANK_REP_REGION"/>
    <property type="match status" value="5"/>
</dbReference>
<feature type="repeat" description="ANK" evidence="1">
    <location>
        <begin position="311"/>
        <end position="343"/>
    </location>
</feature>
<dbReference type="STRING" id="5722.A2EDT5"/>
<feature type="domain" description="DUF3447" evidence="2">
    <location>
        <begin position="196"/>
        <end position="270"/>
    </location>
</feature>
<dbReference type="PROSITE" id="PS50088">
    <property type="entry name" value="ANK_REPEAT"/>
    <property type="match status" value="6"/>
</dbReference>
<dbReference type="Proteomes" id="UP000001542">
    <property type="component" value="Unassembled WGS sequence"/>
</dbReference>
<proteinExistence type="predicted"/>
<feature type="repeat" description="ANK" evidence="1">
    <location>
        <begin position="377"/>
        <end position="409"/>
    </location>
</feature>
<accession>A2EDT5</accession>
<dbReference type="SMART" id="SM00248">
    <property type="entry name" value="ANK"/>
    <property type="match status" value="9"/>
</dbReference>
<dbReference type="InParanoid" id="A2EDT5"/>
<evidence type="ECO:0000259" key="2">
    <source>
        <dbReference type="Pfam" id="PF11929"/>
    </source>
</evidence>
<dbReference type="InterPro" id="IPR036770">
    <property type="entry name" value="Ankyrin_rpt-contain_sf"/>
</dbReference>
<dbReference type="AlphaFoldDB" id="A2EDT5"/>
<keyword evidence="4" id="KW-1185">Reference proteome</keyword>
<gene>
    <name evidence="3" type="ORF">TVAG_363660</name>
</gene>
<dbReference type="VEuPathDB" id="TrichDB:TVAG_363660"/>
<dbReference type="KEGG" id="tva:4767067"/>
<dbReference type="PRINTS" id="PR01415">
    <property type="entry name" value="ANKYRIN"/>
</dbReference>
<dbReference type="RefSeq" id="XP_001321374.1">
    <property type="nucleotide sequence ID" value="XM_001321339.1"/>
</dbReference>
<dbReference type="Pfam" id="PF12796">
    <property type="entry name" value="Ank_2"/>
    <property type="match status" value="2"/>
</dbReference>
<feature type="repeat" description="ANK" evidence="1">
    <location>
        <begin position="344"/>
        <end position="376"/>
    </location>
</feature>
<dbReference type="PANTHER" id="PTHR24182">
    <property type="entry name" value="ANKYRIN REPEAT AND SOCS BOX CONTAINING 4"/>
    <property type="match status" value="1"/>
</dbReference>
<sequence length="541" mass="62518">MKSGVYDEVMSFAKDYIDTINALYQLKANDEEEIDAFYKFLKTNLLDTKLYKPGELIREIQDVAVFNNRYFKSFWTIAKRIFEDYQPKVIERITPLFDYFFYKEYGIVFNETNKKYFNQFEAKNYSIDVHEENSIYKAIMKNDIKSFIIFTEMDGFDKDQKYSSNFYPRQSTSYTLIELCCYHGAVDCFKLLRSKFNSKITHKCLHFSFLSGNPEILNECLKYEKPCRDCISYAIISHNIDFVTYLMNEHNIPIYINCCNDFNNLQTYLIGLEQTNDFNSCFLHRPYFHLPAFYKYILDHCPDITKKGNFYGRRAFENVINENRYDIAEILISHGVDVNIMNDVEESALHLAAINGRKELVELFISNGVDVNIKERYNHTPLHYAAKNGNKEIVQLLIDNGAVVNAKNNQNITPIHETLNNKNTEALEILIANGADVNAITADGYSPLHMAIYICNSNAAEVLLSHGADINKTNYLNETALHIAAKENKIDMVKLLISHGADVNIRNYEKKSALDYAVNKNYKEIADILISHGDVNSNSNV</sequence>
<dbReference type="PANTHER" id="PTHR24182:SF13">
    <property type="entry name" value="LD18443P"/>
    <property type="match status" value="1"/>
</dbReference>
<dbReference type="Pfam" id="PF11929">
    <property type="entry name" value="DUF3447"/>
    <property type="match status" value="1"/>
</dbReference>
<evidence type="ECO:0000256" key="1">
    <source>
        <dbReference type="PROSITE-ProRule" id="PRU00023"/>
    </source>
</evidence>
<reference evidence="3" key="1">
    <citation type="submission" date="2006-10" db="EMBL/GenBank/DDBJ databases">
        <authorList>
            <person name="Amadeo P."/>
            <person name="Zhao Q."/>
            <person name="Wortman J."/>
            <person name="Fraser-Liggett C."/>
            <person name="Carlton J."/>
        </authorList>
    </citation>
    <scope>NUCLEOTIDE SEQUENCE</scope>
    <source>
        <strain evidence="3">G3</strain>
    </source>
</reference>
<dbReference type="EMBL" id="DS113363">
    <property type="protein sequence ID" value="EAY09151.1"/>
    <property type="molecule type" value="Genomic_DNA"/>
</dbReference>
<dbReference type="eggNOG" id="KOG4177">
    <property type="taxonomic scope" value="Eukaryota"/>
</dbReference>
<dbReference type="SUPFAM" id="SSF48403">
    <property type="entry name" value="Ankyrin repeat"/>
    <property type="match status" value="1"/>
</dbReference>
<feature type="repeat" description="ANK" evidence="1">
    <location>
        <begin position="476"/>
        <end position="508"/>
    </location>
</feature>
<dbReference type="VEuPathDB" id="TrichDB:TVAGG3_0948730"/>
<dbReference type="SUPFAM" id="SSF140860">
    <property type="entry name" value="Pseudo ankyrin repeat-like"/>
    <property type="match status" value="1"/>
</dbReference>
<dbReference type="Gene3D" id="1.25.40.20">
    <property type="entry name" value="Ankyrin repeat-containing domain"/>
    <property type="match status" value="1"/>
</dbReference>
<evidence type="ECO:0000313" key="3">
    <source>
        <dbReference type="EMBL" id="EAY09151.1"/>
    </source>
</evidence>
<protein>
    <recommendedName>
        <fullName evidence="2">DUF3447 domain-containing protein</fullName>
    </recommendedName>
</protein>
<reference evidence="3" key="2">
    <citation type="journal article" date="2007" name="Science">
        <title>Draft genome sequence of the sexually transmitted pathogen Trichomonas vaginalis.</title>
        <authorList>
            <person name="Carlton J.M."/>
            <person name="Hirt R.P."/>
            <person name="Silva J.C."/>
            <person name="Delcher A.L."/>
            <person name="Schatz M."/>
            <person name="Zhao Q."/>
            <person name="Wortman J.R."/>
            <person name="Bidwell S.L."/>
            <person name="Alsmark U.C.M."/>
            <person name="Besteiro S."/>
            <person name="Sicheritz-Ponten T."/>
            <person name="Noel C.J."/>
            <person name="Dacks J.B."/>
            <person name="Foster P.G."/>
            <person name="Simillion C."/>
            <person name="Van de Peer Y."/>
            <person name="Miranda-Saavedra D."/>
            <person name="Barton G.J."/>
            <person name="Westrop G.D."/>
            <person name="Mueller S."/>
            <person name="Dessi D."/>
            <person name="Fiori P.L."/>
            <person name="Ren Q."/>
            <person name="Paulsen I."/>
            <person name="Zhang H."/>
            <person name="Bastida-Corcuera F.D."/>
            <person name="Simoes-Barbosa A."/>
            <person name="Brown M.T."/>
            <person name="Hayes R.D."/>
            <person name="Mukherjee M."/>
            <person name="Okumura C.Y."/>
            <person name="Schneider R."/>
            <person name="Smith A.J."/>
            <person name="Vanacova S."/>
            <person name="Villalvazo M."/>
            <person name="Haas B.J."/>
            <person name="Pertea M."/>
            <person name="Feldblyum T.V."/>
            <person name="Utterback T.R."/>
            <person name="Shu C.L."/>
            <person name="Osoegawa K."/>
            <person name="de Jong P.J."/>
            <person name="Hrdy I."/>
            <person name="Horvathova L."/>
            <person name="Zubacova Z."/>
            <person name="Dolezal P."/>
            <person name="Malik S.B."/>
            <person name="Logsdon J.M. Jr."/>
            <person name="Henze K."/>
            <person name="Gupta A."/>
            <person name="Wang C.C."/>
            <person name="Dunne R.L."/>
            <person name="Upcroft J.A."/>
            <person name="Upcroft P."/>
            <person name="White O."/>
            <person name="Salzberg S.L."/>
            <person name="Tang P."/>
            <person name="Chiu C.-H."/>
            <person name="Lee Y.-S."/>
            <person name="Embley T.M."/>
            <person name="Coombs G.H."/>
            <person name="Mottram J.C."/>
            <person name="Tachezy J."/>
            <person name="Fraser-Liggett C.M."/>
            <person name="Johnson P.J."/>
        </authorList>
    </citation>
    <scope>NUCLEOTIDE SEQUENCE [LARGE SCALE GENOMIC DNA]</scope>
    <source>
        <strain evidence="3">G3</strain>
    </source>
</reference>
<organism evidence="3 4">
    <name type="scientific">Trichomonas vaginalis (strain ATCC PRA-98 / G3)</name>
    <dbReference type="NCBI Taxonomy" id="412133"/>
    <lineage>
        <taxon>Eukaryota</taxon>
        <taxon>Metamonada</taxon>
        <taxon>Parabasalia</taxon>
        <taxon>Trichomonadida</taxon>
        <taxon>Trichomonadidae</taxon>
        <taxon>Trichomonas</taxon>
    </lineage>
</organism>
<dbReference type="InterPro" id="IPR002110">
    <property type="entry name" value="Ankyrin_rpt"/>
</dbReference>
<dbReference type="Pfam" id="PF13637">
    <property type="entry name" value="Ank_4"/>
    <property type="match status" value="1"/>
</dbReference>
<dbReference type="InterPro" id="IPR020683">
    <property type="entry name" value="DUF3447"/>
</dbReference>
<feature type="repeat" description="ANK" evidence="1">
    <location>
        <begin position="443"/>
        <end position="475"/>
    </location>
</feature>
<keyword evidence="1" id="KW-0040">ANK repeat</keyword>
<dbReference type="SMR" id="A2EDT5"/>